<dbReference type="Proteomes" id="UP000239494">
    <property type="component" value="Unassembled WGS sequence"/>
</dbReference>
<organism evidence="6 7">
    <name type="scientific">Umezawaea tangerina</name>
    <dbReference type="NCBI Taxonomy" id="84725"/>
    <lineage>
        <taxon>Bacteria</taxon>
        <taxon>Bacillati</taxon>
        <taxon>Actinomycetota</taxon>
        <taxon>Actinomycetes</taxon>
        <taxon>Pseudonocardiales</taxon>
        <taxon>Pseudonocardiaceae</taxon>
        <taxon>Umezawaea</taxon>
    </lineage>
</organism>
<dbReference type="PANTHER" id="PTHR11496">
    <property type="entry name" value="ALCOHOL DEHYDROGENASE"/>
    <property type="match status" value="1"/>
</dbReference>
<dbReference type="InterPro" id="IPR039697">
    <property type="entry name" value="Alcohol_dehydrogenase_Fe"/>
</dbReference>
<keyword evidence="3" id="KW-0520">NAD</keyword>
<accession>A0A2T0T203</accession>
<protein>
    <submittedName>
        <fullName evidence="6">Alcohol dehydrogenase</fullName>
    </submittedName>
</protein>
<feature type="domain" description="Fe-containing alcohol dehydrogenase-like C-terminal" evidence="5">
    <location>
        <begin position="188"/>
        <end position="348"/>
    </location>
</feature>
<evidence type="ECO:0000313" key="6">
    <source>
        <dbReference type="EMBL" id="PRY39681.1"/>
    </source>
</evidence>
<reference evidence="6 7" key="1">
    <citation type="submission" date="2018-03" db="EMBL/GenBank/DDBJ databases">
        <title>Genomic Encyclopedia of Archaeal and Bacterial Type Strains, Phase II (KMG-II): from individual species to whole genera.</title>
        <authorList>
            <person name="Goeker M."/>
        </authorList>
    </citation>
    <scope>NUCLEOTIDE SEQUENCE [LARGE SCALE GENOMIC DNA]</scope>
    <source>
        <strain evidence="6 7">DSM 44720</strain>
    </source>
</reference>
<dbReference type="PANTHER" id="PTHR11496:SF102">
    <property type="entry name" value="ALCOHOL DEHYDROGENASE 4"/>
    <property type="match status" value="1"/>
</dbReference>
<dbReference type="GO" id="GO:0046872">
    <property type="term" value="F:metal ion binding"/>
    <property type="evidence" value="ECO:0007669"/>
    <property type="project" value="InterPro"/>
</dbReference>
<evidence type="ECO:0000259" key="5">
    <source>
        <dbReference type="Pfam" id="PF25137"/>
    </source>
</evidence>
<keyword evidence="7" id="KW-1185">Reference proteome</keyword>
<evidence type="ECO:0000256" key="2">
    <source>
        <dbReference type="ARBA" id="ARBA00023002"/>
    </source>
</evidence>
<evidence type="ECO:0000256" key="1">
    <source>
        <dbReference type="ARBA" id="ARBA00007358"/>
    </source>
</evidence>
<comment type="similarity">
    <text evidence="1">Belongs to the iron-containing alcohol dehydrogenase family.</text>
</comment>
<dbReference type="InterPro" id="IPR056798">
    <property type="entry name" value="ADH_Fe_C"/>
</dbReference>
<gene>
    <name evidence="6" type="ORF">CLV43_107268</name>
</gene>
<dbReference type="InterPro" id="IPR001670">
    <property type="entry name" value="ADH_Fe/GldA"/>
</dbReference>
<dbReference type="RefSeq" id="WP_106189597.1">
    <property type="nucleotide sequence ID" value="NZ_PVTF01000007.1"/>
</dbReference>
<dbReference type="SUPFAM" id="SSF56796">
    <property type="entry name" value="Dehydroquinate synthase-like"/>
    <property type="match status" value="1"/>
</dbReference>
<sequence>MIIDLPVPTEVVFGRGSSLELGSRTRALGGHALVVTGRHALRRAGVLDALLGVLHDAGVRTTTFDAVSPDPKASEVDAAVAVATREGCDVVVGLGGGSAIDAAKAIAVGLRFGPIGPLVGRTLDDVTDLVPVVAVPTTAGSGAEVTKGSIITDTERNLKSGIRGTALFPRLAVVDPGLLATVPLAVAVESGFDALAHAVEGYLARRSTEQSREFSVRALGILGARLPEVAAGRADDAVLDDMAMAALLGGANVALASTCLPHRLQQAIGSVPGVPISHGRGLAAVYPAWVDRVRPHAAGRLDEVARMLGHDDPAEAIAALRRVAGLEADLREHGFEPKHVDDFVAAVTGNLDNDPIPDPDTDLLRELYERSFTR</sequence>
<dbReference type="Pfam" id="PF25137">
    <property type="entry name" value="ADH_Fe_C"/>
    <property type="match status" value="1"/>
</dbReference>
<name>A0A2T0T203_9PSEU</name>
<dbReference type="Pfam" id="PF00465">
    <property type="entry name" value="Fe-ADH"/>
    <property type="match status" value="1"/>
</dbReference>
<evidence type="ECO:0000256" key="3">
    <source>
        <dbReference type="ARBA" id="ARBA00023027"/>
    </source>
</evidence>
<dbReference type="OrthoDB" id="323926at2"/>
<dbReference type="InterPro" id="IPR018211">
    <property type="entry name" value="ADH_Fe_CS"/>
</dbReference>
<evidence type="ECO:0000313" key="7">
    <source>
        <dbReference type="Proteomes" id="UP000239494"/>
    </source>
</evidence>
<dbReference type="GO" id="GO:0004022">
    <property type="term" value="F:alcohol dehydrogenase (NAD+) activity"/>
    <property type="evidence" value="ECO:0007669"/>
    <property type="project" value="TreeGrafter"/>
</dbReference>
<proteinExistence type="inferred from homology"/>
<dbReference type="FunFam" id="3.40.50.1970:FF:000003">
    <property type="entry name" value="Alcohol dehydrogenase, iron-containing"/>
    <property type="match status" value="1"/>
</dbReference>
<dbReference type="Gene3D" id="3.40.50.1970">
    <property type="match status" value="1"/>
</dbReference>
<dbReference type="AlphaFoldDB" id="A0A2T0T203"/>
<dbReference type="Gene3D" id="1.20.1090.10">
    <property type="entry name" value="Dehydroquinate synthase-like - alpha domain"/>
    <property type="match status" value="1"/>
</dbReference>
<comment type="caution">
    <text evidence="6">The sequence shown here is derived from an EMBL/GenBank/DDBJ whole genome shotgun (WGS) entry which is preliminary data.</text>
</comment>
<dbReference type="PROSITE" id="PS00913">
    <property type="entry name" value="ADH_IRON_1"/>
    <property type="match status" value="1"/>
</dbReference>
<evidence type="ECO:0000259" key="4">
    <source>
        <dbReference type="Pfam" id="PF00465"/>
    </source>
</evidence>
<dbReference type="EMBL" id="PVTF01000007">
    <property type="protein sequence ID" value="PRY39681.1"/>
    <property type="molecule type" value="Genomic_DNA"/>
</dbReference>
<keyword evidence="2" id="KW-0560">Oxidoreductase</keyword>
<feature type="domain" description="Alcohol dehydrogenase iron-type/glycerol dehydrogenase GldA" evidence="4">
    <location>
        <begin position="8"/>
        <end position="176"/>
    </location>
</feature>